<evidence type="ECO:0000313" key="2">
    <source>
        <dbReference type="Proteomes" id="UP001165064"/>
    </source>
</evidence>
<organism evidence="1 2">
    <name type="scientific">Ambrosiozyma monospora</name>
    <name type="common">Yeast</name>
    <name type="synonym">Endomycopsis monosporus</name>
    <dbReference type="NCBI Taxonomy" id="43982"/>
    <lineage>
        <taxon>Eukaryota</taxon>
        <taxon>Fungi</taxon>
        <taxon>Dikarya</taxon>
        <taxon>Ascomycota</taxon>
        <taxon>Saccharomycotina</taxon>
        <taxon>Pichiomycetes</taxon>
        <taxon>Pichiales</taxon>
        <taxon>Pichiaceae</taxon>
        <taxon>Ambrosiozyma</taxon>
    </lineage>
</organism>
<evidence type="ECO:0000313" key="1">
    <source>
        <dbReference type="EMBL" id="GME84508.1"/>
    </source>
</evidence>
<keyword evidence="2" id="KW-1185">Reference proteome</keyword>
<dbReference type="Proteomes" id="UP001165064">
    <property type="component" value="Unassembled WGS sequence"/>
</dbReference>
<sequence length="154" mass="17307">MAKINYLPMLADLNTPLSEEQLAILEQQVESELPDPTIQSQFNLAWGLIKSEDKYDNKHGITILTEVYKTVPSRRRECLYYLAIGCYKIGEFQESKRYIDALLSREPDNFQALQLKEELETQIAKDGLIGVAIIGGLTAIGVGLAGLLVKHNRK</sequence>
<proteinExistence type="predicted"/>
<reference evidence="1" key="1">
    <citation type="submission" date="2023-04" db="EMBL/GenBank/DDBJ databases">
        <title>Ambrosiozyma monospora NBRC 10751.</title>
        <authorList>
            <person name="Ichikawa N."/>
            <person name="Sato H."/>
            <person name="Tonouchi N."/>
        </authorList>
    </citation>
    <scope>NUCLEOTIDE SEQUENCE</scope>
    <source>
        <strain evidence="1">NBRC 10751</strain>
    </source>
</reference>
<dbReference type="EMBL" id="BSXS01005541">
    <property type="protein sequence ID" value="GME84508.1"/>
    <property type="molecule type" value="Genomic_DNA"/>
</dbReference>
<accession>A0ACB5TA80</accession>
<protein>
    <submittedName>
        <fullName evidence="1">Unnamed protein product</fullName>
    </submittedName>
</protein>
<gene>
    <name evidence="1" type="ORF">Amon02_000689000</name>
</gene>
<name>A0ACB5TA80_AMBMO</name>
<comment type="caution">
    <text evidence="1">The sequence shown here is derived from an EMBL/GenBank/DDBJ whole genome shotgun (WGS) entry which is preliminary data.</text>
</comment>